<comment type="caution">
    <text evidence="1">The sequence shown here is derived from an EMBL/GenBank/DDBJ whole genome shotgun (WGS) entry which is preliminary data.</text>
</comment>
<evidence type="ECO:0000313" key="2">
    <source>
        <dbReference type="Proteomes" id="UP000006072"/>
    </source>
</evidence>
<dbReference type="Proteomes" id="UP000006072">
    <property type="component" value="Unassembled WGS sequence"/>
</dbReference>
<keyword evidence="2" id="KW-1185">Reference proteome</keyword>
<organism evidence="1 2">
    <name type="scientific">Mycolicibacterium vaccae ATCC 25954</name>
    <dbReference type="NCBI Taxonomy" id="1194972"/>
    <lineage>
        <taxon>Bacteria</taxon>
        <taxon>Bacillati</taxon>
        <taxon>Actinomycetota</taxon>
        <taxon>Actinomycetes</taxon>
        <taxon>Mycobacteriales</taxon>
        <taxon>Mycobacteriaceae</taxon>
        <taxon>Mycolicibacterium</taxon>
    </lineage>
</organism>
<protein>
    <submittedName>
        <fullName evidence="1">Peptidase M48, Ste24p</fullName>
    </submittedName>
</protein>
<gene>
    <name evidence="1" type="ORF">MVAC_27704</name>
</gene>
<feature type="non-terminal residue" evidence="1">
    <location>
        <position position="43"/>
    </location>
</feature>
<evidence type="ECO:0000313" key="1">
    <source>
        <dbReference type="EMBL" id="EJZ04720.1"/>
    </source>
</evidence>
<dbReference type="eggNOG" id="COG0501">
    <property type="taxonomic scope" value="Bacteria"/>
</dbReference>
<dbReference type="AlphaFoldDB" id="K0UIA4"/>
<reference evidence="1 2" key="1">
    <citation type="journal article" date="2012" name="J. Bacteriol.">
        <title>Complete Genome Sequence of Mycobacterium vaccae Type Strain ATCC 25954.</title>
        <authorList>
            <person name="Ho Y.S."/>
            <person name="Adroub S.A."/>
            <person name="Abadi M."/>
            <person name="Al Alwan B."/>
            <person name="Alkhateeb R."/>
            <person name="Gao G."/>
            <person name="Ragab A."/>
            <person name="Ali S."/>
            <person name="van Soolingen D."/>
            <person name="Bitter W."/>
            <person name="Pain A."/>
            <person name="Abdallah A.M."/>
        </authorList>
    </citation>
    <scope>NUCLEOTIDE SEQUENCE [LARGE SCALE GENOMIC DNA]</scope>
    <source>
        <strain evidence="1 2">ATCC 25954</strain>
    </source>
</reference>
<dbReference type="EMBL" id="ALQA01000103">
    <property type="protein sequence ID" value="EJZ04720.1"/>
    <property type="molecule type" value="Genomic_DNA"/>
</dbReference>
<proteinExistence type="predicted"/>
<accession>K0UIA4</accession>
<dbReference type="HOGENOM" id="CLU_3262394_0_0_11"/>
<name>K0UIA4_MYCVA</name>
<sequence length="43" mass="4531">MSALAFSIVALLLSGPVPAMLARAEWPLRAPRAAIVLWQAIAS</sequence>